<feature type="region of interest" description="Disordered" evidence="1">
    <location>
        <begin position="536"/>
        <end position="578"/>
    </location>
</feature>
<reference evidence="7" key="1">
    <citation type="journal article" date="2014" name="Genome Announc.">
        <title>Genome sequence and annotation of Acremonium chrysogenum, producer of the beta-lactam antibiotic cephalosporin C.</title>
        <authorList>
            <person name="Terfehr D."/>
            <person name="Dahlmann T.A."/>
            <person name="Specht T."/>
            <person name="Zadra I."/>
            <person name="Kuernsteiner H."/>
            <person name="Kueck U."/>
        </authorList>
    </citation>
    <scope>NUCLEOTIDE SEQUENCE [LARGE SCALE GENOMIC DNA]</scope>
    <source>
        <strain evidence="7">ATCC 11550 / CBS 779.69 / DSM 880 / IAM 14645 / JCM 23072 / IMI 49137</strain>
    </source>
</reference>
<dbReference type="GO" id="GO:0016787">
    <property type="term" value="F:hydrolase activity"/>
    <property type="evidence" value="ECO:0007669"/>
    <property type="project" value="InterPro"/>
</dbReference>
<evidence type="ECO:0000259" key="4">
    <source>
        <dbReference type="Pfam" id="PF06032"/>
    </source>
</evidence>
<dbReference type="FunFam" id="3.40.1610.10:FF:000001">
    <property type="entry name" value="Hydantoinase, putative"/>
    <property type="match status" value="1"/>
</dbReference>
<protein>
    <submittedName>
        <fullName evidence="6">Hydantoin utilization protein A-like protein</fullName>
    </submittedName>
</protein>
<dbReference type="InterPro" id="IPR043129">
    <property type="entry name" value="ATPase_NBD"/>
</dbReference>
<dbReference type="Pfam" id="PF01968">
    <property type="entry name" value="Hydantoinase_A"/>
    <property type="match status" value="1"/>
</dbReference>
<evidence type="ECO:0000256" key="1">
    <source>
        <dbReference type="SAM" id="MobiDB-lite"/>
    </source>
</evidence>
<name>A0A086TFR8_HAPC1</name>
<gene>
    <name evidence="6" type="ORF">ACRE_009300</name>
</gene>
<dbReference type="HOGENOM" id="CLU_007154_0_0_1"/>
<dbReference type="FunFam" id="2.40.390.10:FF:000002">
    <property type="entry name" value="ACR027Cp"/>
    <property type="match status" value="1"/>
</dbReference>
<dbReference type="Gene3D" id="2.40.390.10">
    <property type="entry name" value="CV3147-like"/>
    <property type="match status" value="1"/>
</dbReference>
<feature type="domain" description="S-Me-THD N-terminal" evidence="4">
    <location>
        <begin position="597"/>
        <end position="759"/>
    </location>
</feature>
<dbReference type="Pfam" id="PF06032">
    <property type="entry name" value="S-Me-THD_N"/>
    <property type="match status" value="1"/>
</dbReference>
<keyword evidence="7" id="KW-1185">Reference proteome</keyword>
<dbReference type="InterPro" id="IPR002821">
    <property type="entry name" value="Hydantoinase_A"/>
</dbReference>
<evidence type="ECO:0000259" key="3">
    <source>
        <dbReference type="Pfam" id="PF05378"/>
    </source>
</evidence>
<dbReference type="InterPro" id="IPR048350">
    <property type="entry name" value="S-Me-THD-like_C"/>
</dbReference>
<dbReference type="SUPFAM" id="SSF160991">
    <property type="entry name" value="CV3147-like"/>
    <property type="match status" value="1"/>
</dbReference>
<dbReference type="Proteomes" id="UP000029964">
    <property type="component" value="Unassembled WGS sequence"/>
</dbReference>
<dbReference type="InterPro" id="IPR027479">
    <property type="entry name" value="S-Me-THD_N_sf"/>
</dbReference>
<dbReference type="OrthoDB" id="5404895at2759"/>
<dbReference type="PANTHER" id="PTHR11365:SF10">
    <property type="entry name" value="HYDANTOINASE_OXOPROLINASE"/>
    <property type="match status" value="1"/>
</dbReference>
<sequence>MAESKTLRRLKVGVDVGGTNTDGVVLDPAETAPDRAIKAWHKTATTPDPSDGINDALQSMFRTGSIDPASVASVTIGTTHFVNAVVEADSSRLSPVAVLRLCGPFSKHVPPCVDWREGLRSIILGHYALLKGGLEVDGDLISDIDEGEIREQCAVIRDKGIRSIVIIGVFSPIDTVERQEERAAAVVRTEIPGCDVVCSKDVANLGFLERENAAMLNASILPFAQQTIRSFRSPVVRLGLRCPIFVAQNDGTVLSGDVAARLPIRTFSSGPTNSMRGAAFLVQKDLKEDVMVLDIGGTTTDVGLLQANGFPRQRSAYSELEGVRINFPWPDIKSLGLGGGSIVRLEKALSIGPDSVGHKLSQEAVVFGGDKLTATDLTVLCDPDLEIGDRSRVQNLIDDGQLSEFAEGISAKLERIIDTMKTSPGDVPVILVGGGAVIAPERLKGASYVLKPRWSSVANAVGAAIARVSGVVDTVKSTESRSTADILEEVKADAVNRTIDAGALDSSVDVVEVDALPLPYVANMTRFIVRAVGDFDPSRSSQPSVVADDVEHGVETKSDEPLRREKKTHRVDEQPPPLDVLKYTPKVRNRKWYISETDLDWITTGCYILGTGGGGSPYSSMIRLRTQLRQGAVVRVVDPRDLPDDARVGCGGGAGSPTVAIEKLAGDETLEAQRELYKMCGDDRAATHLIAIEIGGANGLQGLILGASDTMDLPVVDADWMGRAYPTKWQTTPVVFNERTPIWSPIAIADGNGNVVAMPKTASDAHVEKILRSALSQMGSVVGTAEAPVTGAETKRWAVENTISQAWRIGRGVARARQEHQTDNVAESIIDECGGQTAGKVLWKGKIIGVERTLRTGHAYGECLIQGADVSSGRGDVDTPYRGILKVPFKNENIAAIKVREDGGEERQEDVLAIAPDLVCIIDAQNGEAIGTPEYRYGLLVVVLALAASDKWTSTERGIKLGGPEGFGIQHLKYVPLGRYRPPRSVIDEFDIRVG</sequence>
<evidence type="ECO:0000259" key="2">
    <source>
        <dbReference type="Pfam" id="PF01968"/>
    </source>
</evidence>
<evidence type="ECO:0000259" key="5">
    <source>
        <dbReference type="Pfam" id="PF20906"/>
    </source>
</evidence>
<dbReference type="Pfam" id="PF20906">
    <property type="entry name" value="S-Me-THD_C"/>
    <property type="match status" value="1"/>
</dbReference>
<comment type="caution">
    <text evidence="6">The sequence shown here is derived from an EMBL/GenBank/DDBJ whole genome shotgun (WGS) entry which is preliminary data.</text>
</comment>
<dbReference type="AlphaFoldDB" id="A0A086TFR8"/>
<dbReference type="InterPro" id="IPR010318">
    <property type="entry name" value="S-Me-THD_N"/>
</dbReference>
<dbReference type="InterPro" id="IPR045079">
    <property type="entry name" value="Oxoprolinase-like"/>
</dbReference>
<dbReference type="Pfam" id="PF05378">
    <property type="entry name" value="Hydant_A_N"/>
    <property type="match status" value="1"/>
</dbReference>
<feature type="domain" description="S-Me-THD-like C-terminal" evidence="5">
    <location>
        <begin position="763"/>
        <end position="977"/>
    </location>
</feature>
<feature type="domain" description="Hydantoinase/oxoprolinase N-terminal" evidence="3">
    <location>
        <begin position="11"/>
        <end position="190"/>
    </location>
</feature>
<proteinExistence type="predicted"/>
<dbReference type="SUPFAM" id="SSF53067">
    <property type="entry name" value="Actin-like ATPase domain"/>
    <property type="match status" value="1"/>
</dbReference>
<feature type="compositionally biased region" description="Basic and acidic residues" evidence="1">
    <location>
        <begin position="549"/>
        <end position="563"/>
    </location>
</feature>
<dbReference type="EMBL" id="JPKY01000004">
    <property type="protein sequence ID" value="KFH48200.1"/>
    <property type="molecule type" value="Genomic_DNA"/>
</dbReference>
<dbReference type="PANTHER" id="PTHR11365">
    <property type="entry name" value="5-OXOPROLINASE RELATED"/>
    <property type="match status" value="1"/>
</dbReference>
<accession>A0A086TFR8</accession>
<dbReference type="InterPro" id="IPR024071">
    <property type="entry name" value="S-Me-THD_C_sf"/>
</dbReference>
<evidence type="ECO:0000313" key="6">
    <source>
        <dbReference type="EMBL" id="KFH48200.1"/>
    </source>
</evidence>
<evidence type="ECO:0000313" key="7">
    <source>
        <dbReference type="Proteomes" id="UP000029964"/>
    </source>
</evidence>
<organism evidence="6 7">
    <name type="scientific">Hapsidospora chrysogenum (strain ATCC 11550 / CBS 779.69 / DSM 880 / IAM 14645 / JCM 23072 / IMI 49137)</name>
    <name type="common">Acremonium chrysogenum</name>
    <dbReference type="NCBI Taxonomy" id="857340"/>
    <lineage>
        <taxon>Eukaryota</taxon>
        <taxon>Fungi</taxon>
        <taxon>Dikarya</taxon>
        <taxon>Ascomycota</taxon>
        <taxon>Pezizomycotina</taxon>
        <taxon>Sordariomycetes</taxon>
        <taxon>Hypocreomycetidae</taxon>
        <taxon>Hypocreales</taxon>
        <taxon>Bionectriaceae</taxon>
        <taxon>Hapsidospora</taxon>
    </lineage>
</organism>
<dbReference type="Gene3D" id="3.40.1610.10">
    <property type="entry name" value="CV3147-like domain"/>
    <property type="match status" value="1"/>
</dbReference>
<feature type="domain" description="Hydantoinase A/oxoprolinase" evidence="2">
    <location>
        <begin position="210"/>
        <end position="381"/>
    </location>
</feature>
<dbReference type="InterPro" id="IPR008040">
    <property type="entry name" value="Hydant_A_N"/>
</dbReference>